<reference evidence="2" key="1">
    <citation type="submission" date="2023-09" db="EMBL/GenBank/DDBJ databases">
        <title>Arcobacter tbilisiensis sp. nov. isolated from chicken meat in Tbilisi, Georgia.</title>
        <authorList>
            <person name="Matthias R."/>
            <person name="Zautner A.E."/>
        </authorList>
    </citation>
    <scope>NUCLEOTIDE SEQUENCE</scope>
    <source>
        <strain evidence="2">LEO 107</strain>
    </source>
</reference>
<name>A0AA96I3Q3_9BACT</name>
<feature type="transmembrane region" description="Helical" evidence="1">
    <location>
        <begin position="6"/>
        <end position="29"/>
    </location>
</feature>
<keyword evidence="1" id="KW-1133">Transmembrane helix</keyword>
<gene>
    <name evidence="2" type="ORF">RJG54_00410</name>
</gene>
<evidence type="ECO:0000313" key="2">
    <source>
        <dbReference type="EMBL" id="WNL16893.1"/>
    </source>
</evidence>
<dbReference type="EMBL" id="CP134846">
    <property type="protein sequence ID" value="WNL16893.1"/>
    <property type="molecule type" value="Genomic_DNA"/>
</dbReference>
<keyword evidence="1" id="KW-0472">Membrane</keyword>
<sequence>MLEKSLLSNGVVLGAVILGVIVVGGIIYLNKKSKSKHSFHTQEDIYKQHLVLINNCIRDKKWDILEEMLDSLIVEEFPDLKNKIEEALKNKN</sequence>
<accession>A0AA96I3Q3</accession>
<keyword evidence="1" id="KW-0812">Transmembrane</keyword>
<dbReference type="AlphaFoldDB" id="A0AA96I3Q3"/>
<protein>
    <submittedName>
        <fullName evidence="2">Uncharacterized protein</fullName>
    </submittedName>
</protein>
<evidence type="ECO:0000256" key="1">
    <source>
        <dbReference type="SAM" id="Phobius"/>
    </source>
</evidence>
<organism evidence="2">
    <name type="scientific">Arcobacter sp. AZ-2023</name>
    <dbReference type="NCBI Taxonomy" id="3074453"/>
    <lineage>
        <taxon>Bacteria</taxon>
        <taxon>Pseudomonadati</taxon>
        <taxon>Campylobacterota</taxon>
        <taxon>Epsilonproteobacteria</taxon>
        <taxon>Campylobacterales</taxon>
        <taxon>Arcobacteraceae</taxon>
        <taxon>Arcobacter</taxon>
    </lineage>
</organism>
<proteinExistence type="predicted"/>